<dbReference type="eggNOG" id="COG2205">
    <property type="taxonomic scope" value="Bacteria"/>
</dbReference>
<proteinExistence type="predicted"/>
<evidence type="ECO:0000313" key="2">
    <source>
        <dbReference type="Proteomes" id="UP000001258"/>
    </source>
</evidence>
<dbReference type="AlphaFoldDB" id="Q9KBB6"/>
<protein>
    <submittedName>
        <fullName evidence="1">BH2012 protein</fullName>
    </submittedName>
</protein>
<gene>
    <name evidence="1" type="ordered locus">BH2012</name>
</gene>
<dbReference type="Proteomes" id="UP000001258">
    <property type="component" value="Chromosome"/>
</dbReference>
<dbReference type="RefSeq" id="WP_010898170.1">
    <property type="nucleotide sequence ID" value="NC_002570.2"/>
</dbReference>
<reference evidence="1 2" key="1">
    <citation type="journal article" date="2000" name="Nucleic Acids Res.">
        <title>Complete genome sequence of the alkaliphilic bacterium Bacillus halodurans and genomic sequence comparison with Bacillus subtilis.</title>
        <authorList>
            <person name="Takami H."/>
            <person name="Nakasone K."/>
            <person name="Takaki Y."/>
            <person name="Maeno G."/>
            <person name="Sasaki R."/>
            <person name="Masui N."/>
            <person name="Fuji F."/>
            <person name="Hirama C."/>
            <person name="Nakamura Y."/>
            <person name="Ogasawara N."/>
            <person name="Kuhara S."/>
            <person name="Horikoshi K."/>
        </authorList>
    </citation>
    <scope>NUCLEOTIDE SEQUENCE [LARGE SCALE GENOMIC DNA]</scope>
    <source>
        <strain evidence="2">ATCC BAA-125 / DSM 18197 / FERM 7344 / JCM 9153 / C-125</strain>
    </source>
</reference>
<sequence>MSMRKTLSIVLLFVVIITSFRVIWYISLLPLHQPFAEQGVLDLSEFSLSDKDSVVLDGEWSFYPNAFATTEDQLIGQEEKTIKVPLGWNKVSLLPKEVNKSERINFASAFKMQRSGTR</sequence>
<dbReference type="KEGG" id="bha:BH2012"/>
<dbReference type="HOGENOM" id="CLU_2068374_0_0_9"/>
<dbReference type="EMBL" id="BA000004">
    <property type="protein sequence ID" value="BAB05731.1"/>
    <property type="molecule type" value="Genomic_DNA"/>
</dbReference>
<dbReference type="PIR" id="D83901">
    <property type="entry name" value="D83901"/>
</dbReference>
<name>Q9KBB6_HALH5</name>
<keyword evidence="2" id="KW-1185">Reference proteome</keyword>
<dbReference type="OrthoDB" id="9759607at2"/>
<organism evidence="1 2">
    <name type="scientific">Halalkalibacterium halodurans (strain ATCC BAA-125 / DSM 18197 / FERM 7344 / JCM 9153 / C-125)</name>
    <name type="common">Bacillus halodurans</name>
    <dbReference type="NCBI Taxonomy" id="272558"/>
    <lineage>
        <taxon>Bacteria</taxon>
        <taxon>Bacillati</taxon>
        <taxon>Bacillota</taxon>
        <taxon>Bacilli</taxon>
        <taxon>Bacillales</taxon>
        <taxon>Bacillaceae</taxon>
        <taxon>Halalkalibacterium (ex Joshi et al. 2022)</taxon>
    </lineage>
</organism>
<accession>Q9KBB6</accession>
<evidence type="ECO:0000313" key="1">
    <source>
        <dbReference type="EMBL" id="BAB05731.1"/>
    </source>
</evidence>
<dbReference type="STRING" id="272558.gene:10727910"/>